<sequence>MLKAPYFALSRILVLGPGPASAGWVIKGPQVTVAIRQNTIRAGCPYRKRIYDLNKKQLIFVHFALTEYWRGSPVEFKNEIRALNKRELLKSIRKLPPRLQKAYTHKTGELYRQTPDQRQYKVFVISRRETVEVAGYRAVKTEIWINDTLKEEIWQADIPGLAKEWDPKIFLFMSLEMSIAGYQAWQRRPQVIQARIRGLALKSIIHTPNGKKWEPDFLHCQGKSPRRTFQAAPGLSKGHSGSA</sequence>
<evidence type="ECO:0000313" key="2">
    <source>
        <dbReference type="EMBL" id="KIX13266.1"/>
    </source>
</evidence>
<gene>
    <name evidence="2" type="ORF">X474_14810</name>
</gene>
<dbReference type="RefSeq" id="WP_044349577.1">
    <property type="nucleotide sequence ID" value="NZ_AZAC01000017.1"/>
</dbReference>
<name>A0A0D2JBV9_9BACT</name>
<reference evidence="2 3" key="1">
    <citation type="submission" date="2013-11" db="EMBL/GenBank/DDBJ databases">
        <title>Metagenomic analysis of a methanogenic consortium involved in long chain n-alkane degradation.</title>
        <authorList>
            <person name="Davidova I.A."/>
            <person name="Callaghan A.V."/>
            <person name="Wawrik B."/>
            <person name="Pruitt S."/>
            <person name="Marks C."/>
            <person name="Duncan K.E."/>
            <person name="Suflita J.M."/>
        </authorList>
    </citation>
    <scope>NUCLEOTIDE SEQUENCE [LARGE SCALE GENOMIC DNA]</scope>
    <source>
        <strain evidence="2 3">SPR</strain>
    </source>
</reference>
<dbReference type="InParanoid" id="A0A0D2JBV9"/>
<evidence type="ECO:0000256" key="1">
    <source>
        <dbReference type="SAM" id="SignalP"/>
    </source>
</evidence>
<keyword evidence="1" id="KW-0732">Signal</keyword>
<dbReference type="AlphaFoldDB" id="A0A0D2JBV9"/>
<dbReference type="Proteomes" id="UP000032233">
    <property type="component" value="Unassembled WGS sequence"/>
</dbReference>
<comment type="caution">
    <text evidence="2">The sequence shown here is derived from an EMBL/GenBank/DDBJ whole genome shotgun (WGS) entry which is preliminary data.</text>
</comment>
<protein>
    <submittedName>
        <fullName evidence="2">Uncharacterized protein</fullName>
    </submittedName>
</protein>
<proteinExistence type="predicted"/>
<dbReference type="EMBL" id="AZAC01000017">
    <property type="protein sequence ID" value="KIX13266.1"/>
    <property type="molecule type" value="Genomic_DNA"/>
</dbReference>
<evidence type="ECO:0000313" key="3">
    <source>
        <dbReference type="Proteomes" id="UP000032233"/>
    </source>
</evidence>
<feature type="signal peptide" evidence="1">
    <location>
        <begin position="1"/>
        <end position="22"/>
    </location>
</feature>
<feature type="chain" id="PRO_5002261487" evidence="1">
    <location>
        <begin position="23"/>
        <end position="243"/>
    </location>
</feature>
<keyword evidence="3" id="KW-1185">Reference proteome</keyword>
<organism evidence="2 3">
    <name type="scientific">Dethiosulfatarculus sandiegensis</name>
    <dbReference type="NCBI Taxonomy" id="1429043"/>
    <lineage>
        <taxon>Bacteria</taxon>
        <taxon>Pseudomonadati</taxon>
        <taxon>Thermodesulfobacteriota</taxon>
        <taxon>Desulfarculia</taxon>
        <taxon>Desulfarculales</taxon>
        <taxon>Desulfarculaceae</taxon>
        <taxon>Dethiosulfatarculus</taxon>
    </lineage>
</organism>
<accession>A0A0D2JBV9</accession>